<protein>
    <submittedName>
        <fullName evidence="1">Uncharacterized protein</fullName>
    </submittedName>
</protein>
<reference evidence="1 2" key="1">
    <citation type="submission" date="2017-02" db="EMBL/GenBank/DDBJ databases">
        <authorList>
            <person name="Peterson S.W."/>
        </authorList>
    </citation>
    <scope>NUCLEOTIDE SEQUENCE [LARGE SCALE GENOMIC DNA]</scope>
    <source>
        <strain evidence="1 2">ATCC 17233</strain>
    </source>
</reference>
<proteinExistence type="predicted"/>
<dbReference type="Proteomes" id="UP000189857">
    <property type="component" value="Unassembled WGS sequence"/>
</dbReference>
<keyword evidence="2" id="KW-1185">Reference proteome</keyword>
<dbReference type="AlphaFoldDB" id="A0A1T4Q5X4"/>
<dbReference type="RefSeq" id="WP_078788073.1">
    <property type="nucleotide sequence ID" value="NZ_FMTO01000014.1"/>
</dbReference>
<evidence type="ECO:0000313" key="2">
    <source>
        <dbReference type="Proteomes" id="UP000189857"/>
    </source>
</evidence>
<gene>
    <name evidence="1" type="ORF">SAMN02745110_02281</name>
</gene>
<accession>A0A1T4Q5X4</accession>
<evidence type="ECO:0000313" key="1">
    <source>
        <dbReference type="EMBL" id="SJZ99165.1"/>
    </source>
</evidence>
<dbReference type="PROSITE" id="PS51257">
    <property type="entry name" value="PROKAR_LIPOPROTEIN"/>
    <property type="match status" value="1"/>
</dbReference>
<organism evidence="1 2">
    <name type="scientific">Eubacterium ruminantium</name>
    <dbReference type="NCBI Taxonomy" id="42322"/>
    <lineage>
        <taxon>Bacteria</taxon>
        <taxon>Bacillati</taxon>
        <taxon>Bacillota</taxon>
        <taxon>Clostridia</taxon>
        <taxon>Eubacteriales</taxon>
        <taxon>Eubacteriaceae</taxon>
        <taxon>Eubacterium</taxon>
    </lineage>
</organism>
<name>A0A1T4Q5X4_9FIRM</name>
<sequence>MIKVGDFIRVTNWGLSFVACKEWFEERKNELDFMWVIRYAYSDDGNFRRCCFTDEQKYIVLYIDSVYKRALISNWWENGKVYLIKLDGIELYDKPTEMTISEIEEKLGVKNLRIIKEDK</sequence>
<dbReference type="EMBL" id="FUXA01000016">
    <property type="protein sequence ID" value="SJZ99165.1"/>
    <property type="molecule type" value="Genomic_DNA"/>
</dbReference>